<dbReference type="EC" id="3.-.-.-" evidence="5"/>
<dbReference type="GO" id="GO:0016787">
    <property type="term" value="F:hydrolase activity"/>
    <property type="evidence" value="ECO:0007669"/>
    <property type="project" value="UniProtKB-KW"/>
</dbReference>
<evidence type="ECO:0000313" key="5">
    <source>
        <dbReference type="EMBL" id="MFC5477627.1"/>
    </source>
</evidence>
<feature type="compositionally biased region" description="Basic and acidic residues" evidence="3">
    <location>
        <begin position="8"/>
        <end position="23"/>
    </location>
</feature>
<organism evidence="5 6">
    <name type="scientific">Massilia suwonensis</name>
    <dbReference type="NCBI Taxonomy" id="648895"/>
    <lineage>
        <taxon>Bacteria</taxon>
        <taxon>Pseudomonadati</taxon>
        <taxon>Pseudomonadota</taxon>
        <taxon>Betaproteobacteria</taxon>
        <taxon>Burkholderiales</taxon>
        <taxon>Oxalobacteraceae</taxon>
        <taxon>Telluria group</taxon>
        <taxon>Massilia</taxon>
    </lineage>
</organism>
<name>A0ABW0MKF7_9BURK</name>
<keyword evidence="6" id="KW-1185">Reference proteome</keyword>
<comment type="caution">
    <text evidence="5">The sequence shown here is derived from an EMBL/GenBank/DDBJ whole genome shotgun (WGS) entry which is preliminary data.</text>
</comment>
<proteinExistence type="predicted"/>
<dbReference type="Proteomes" id="UP001596101">
    <property type="component" value="Unassembled WGS sequence"/>
</dbReference>
<dbReference type="RefSeq" id="WP_379752264.1">
    <property type="nucleotide sequence ID" value="NZ_JBHSMR010000008.1"/>
</dbReference>
<dbReference type="EMBL" id="JBHSMR010000008">
    <property type="protein sequence ID" value="MFC5477627.1"/>
    <property type="molecule type" value="Genomic_DNA"/>
</dbReference>
<evidence type="ECO:0000256" key="1">
    <source>
        <dbReference type="ARBA" id="ARBA00004613"/>
    </source>
</evidence>
<dbReference type="Pfam" id="PF01522">
    <property type="entry name" value="Polysacc_deac_1"/>
    <property type="match status" value="1"/>
</dbReference>
<evidence type="ECO:0000313" key="6">
    <source>
        <dbReference type="Proteomes" id="UP001596101"/>
    </source>
</evidence>
<gene>
    <name evidence="5" type="ORF">ACFPQ5_05475</name>
</gene>
<evidence type="ECO:0000259" key="4">
    <source>
        <dbReference type="PROSITE" id="PS51677"/>
    </source>
</evidence>
<protein>
    <submittedName>
        <fullName evidence="5">Polysaccharide deacetylase family protein</fullName>
        <ecNumber evidence="5">3.-.-.-</ecNumber>
    </submittedName>
</protein>
<sequence length="370" mass="40745">MIASTRTETQKDRPAEPSTEDRNRLLHATSDTAGTLPSAPSAQLGRLGAALLRAAGGLIGRFGGQRSLAVVNYHRVLAQPDPLLDTEPDVAAFHWQMALLAECFNVMPLHEALRALDEGRLPPRTVCITFDDGYRSVHDLALPILRKFRLPATVFVTSGFLGADAGNMWNDRIIHAVQSLPADTLDLSDIGLGSFALTSLEARKQSALRLIEAGKYLPPAQREHLVARLDRMSGMHHDALMLTPEMLVALDRNDVEIGAHTISHPILTSLDDDSARVEIVSGKRQLEALVGKPVRLFAYPNGKVGQDYDARHVEMVRQAGFFAAFTTAVGAITGDQDRFQLPRSRPWDRTPFRFGLRLLSWMALGNRQPR</sequence>
<keyword evidence="5" id="KW-0378">Hydrolase</keyword>
<evidence type="ECO:0000256" key="2">
    <source>
        <dbReference type="ARBA" id="ARBA00022729"/>
    </source>
</evidence>
<reference evidence="6" key="1">
    <citation type="journal article" date="2019" name="Int. J. Syst. Evol. Microbiol.">
        <title>The Global Catalogue of Microorganisms (GCM) 10K type strain sequencing project: providing services to taxonomists for standard genome sequencing and annotation.</title>
        <authorList>
            <consortium name="The Broad Institute Genomics Platform"/>
            <consortium name="The Broad Institute Genome Sequencing Center for Infectious Disease"/>
            <person name="Wu L."/>
            <person name="Ma J."/>
        </authorList>
    </citation>
    <scope>NUCLEOTIDE SEQUENCE [LARGE SCALE GENOMIC DNA]</scope>
    <source>
        <strain evidence="6">CCUG 43111</strain>
    </source>
</reference>
<dbReference type="PANTHER" id="PTHR34216">
    <property type="match status" value="1"/>
</dbReference>
<comment type="subcellular location">
    <subcellularLocation>
        <location evidence="1">Secreted</location>
    </subcellularLocation>
</comment>
<dbReference type="PROSITE" id="PS51677">
    <property type="entry name" value="NODB"/>
    <property type="match status" value="1"/>
</dbReference>
<keyword evidence="2" id="KW-0732">Signal</keyword>
<feature type="region of interest" description="Disordered" evidence="3">
    <location>
        <begin position="1"/>
        <end position="23"/>
    </location>
</feature>
<dbReference type="PANTHER" id="PTHR34216:SF3">
    <property type="entry name" value="POLY-BETA-1,6-N-ACETYL-D-GLUCOSAMINE N-DEACETYLASE"/>
    <property type="match status" value="1"/>
</dbReference>
<dbReference type="InterPro" id="IPR051398">
    <property type="entry name" value="Polysacch_Deacetylase"/>
</dbReference>
<evidence type="ECO:0000256" key="3">
    <source>
        <dbReference type="SAM" id="MobiDB-lite"/>
    </source>
</evidence>
<accession>A0ABW0MKF7</accession>
<dbReference type="Gene3D" id="3.20.20.370">
    <property type="entry name" value="Glycoside hydrolase/deacetylase"/>
    <property type="match status" value="1"/>
</dbReference>
<dbReference type="InterPro" id="IPR002509">
    <property type="entry name" value="NODB_dom"/>
</dbReference>
<dbReference type="SUPFAM" id="SSF88713">
    <property type="entry name" value="Glycoside hydrolase/deacetylase"/>
    <property type="match status" value="1"/>
</dbReference>
<dbReference type="InterPro" id="IPR011330">
    <property type="entry name" value="Glyco_hydro/deAcase_b/a-brl"/>
</dbReference>
<dbReference type="CDD" id="cd10918">
    <property type="entry name" value="CE4_NodB_like_5s_6s"/>
    <property type="match status" value="1"/>
</dbReference>
<feature type="domain" description="NodB homology" evidence="4">
    <location>
        <begin position="124"/>
        <end position="370"/>
    </location>
</feature>